<name>A0A0C9XPV6_9AGAR</name>
<accession>A0A0C9XPV6</accession>
<keyword evidence="2" id="KW-1185">Reference proteome</keyword>
<proteinExistence type="predicted"/>
<organism evidence="1 2">
    <name type="scientific">Laccaria amethystina LaAM-08-1</name>
    <dbReference type="NCBI Taxonomy" id="1095629"/>
    <lineage>
        <taxon>Eukaryota</taxon>
        <taxon>Fungi</taxon>
        <taxon>Dikarya</taxon>
        <taxon>Basidiomycota</taxon>
        <taxon>Agaricomycotina</taxon>
        <taxon>Agaricomycetes</taxon>
        <taxon>Agaricomycetidae</taxon>
        <taxon>Agaricales</taxon>
        <taxon>Agaricineae</taxon>
        <taxon>Hydnangiaceae</taxon>
        <taxon>Laccaria</taxon>
    </lineage>
</organism>
<dbReference type="AlphaFoldDB" id="A0A0C9XPV6"/>
<sequence length="105" mass="11163">MTKESEFHPCGCTMVIDSWTGRGEGIISRSITQSKKNLTSVDRQKLLLGGKATGGGKKTSSTYSNVTPIVVPSGNVHLARLGNSRQGTEVDVPQYSLRGAARVLS</sequence>
<gene>
    <name evidence="1" type="ORF">K443DRAFT_469767</name>
</gene>
<dbReference type="HOGENOM" id="CLU_2237038_0_0_1"/>
<protein>
    <submittedName>
        <fullName evidence="1">Uncharacterized protein</fullName>
    </submittedName>
</protein>
<reference evidence="1 2" key="1">
    <citation type="submission" date="2014-04" db="EMBL/GenBank/DDBJ databases">
        <authorList>
            <consortium name="DOE Joint Genome Institute"/>
            <person name="Kuo A."/>
            <person name="Kohler A."/>
            <person name="Nagy L.G."/>
            <person name="Floudas D."/>
            <person name="Copeland A."/>
            <person name="Barry K.W."/>
            <person name="Cichocki N."/>
            <person name="Veneault-Fourrey C."/>
            <person name="LaButti K."/>
            <person name="Lindquist E.A."/>
            <person name="Lipzen A."/>
            <person name="Lundell T."/>
            <person name="Morin E."/>
            <person name="Murat C."/>
            <person name="Sun H."/>
            <person name="Tunlid A."/>
            <person name="Henrissat B."/>
            <person name="Grigoriev I.V."/>
            <person name="Hibbett D.S."/>
            <person name="Martin F."/>
            <person name="Nordberg H.P."/>
            <person name="Cantor M.N."/>
            <person name="Hua S.X."/>
        </authorList>
    </citation>
    <scope>NUCLEOTIDE SEQUENCE [LARGE SCALE GENOMIC DNA]</scope>
    <source>
        <strain evidence="1 2">LaAM-08-1</strain>
    </source>
</reference>
<evidence type="ECO:0000313" key="1">
    <source>
        <dbReference type="EMBL" id="KIK03624.1"/>
    </source>
</evidence>
<evidence type="ECO:0000313" key="2">
    <source>
        <dbReference type="Proteomes" id="UP000054477"/>
    </source>
</evidence>
<dbReference type="Proteomes" id="UP000054477">
    <property type="component" value="Unassembled WGS sequence"/>
</dbReference>
<dbReference type="EMBL" id="KN838578">
    <property type="protein sequence ID" value="KIK03624.1"/>
    <property type="molecule type" value="Genomic_DNA"/>
</dbReference>
<reference evidence="2" key="2">
    <citation type="submission" date="2015-01" db="EMBL/GenBank/DDBJ databases">
        <title>Evolutionary Origins and Diversification of the Mycorrhizal Mutualists.</title>
        <authorList>
            <consortium name="DOE Joint Genome Institute"/>
            <consortium name="Mycorrhizal Genomics Consortium"/>
            <person name="Kohler A."/>
            <person name="Kuo A."/>
            <person name="Nagy L.G."/>
            <person name="Floudas D."/>
            <person name="Copeland A."/>
            <person name="Barry K.W."/>
            <person name="Cichocki N."/>
            <person name="Veneault-Fourrey C."/>
            <person name="LaButti K."/>
            <person name="Lindquist E.A."/>
            <person name="Lipzen A."/>
            <person name="Lundell T."/>
            <person name="Morin E."/>
            <person name="Murat C."/>
            <person name="Riley R."/>
            <person name="Ohm R."/>
            <person name="Sun H."/>
            <person name="Tunlid A."/>
            <person name="Henrissat B."/>
            <person name="Grigoriev I.V."/>
            <person name="Hibbett D.S."/>
            <person name="Martin F."/>
        </authorList>
    </citation>
    <scope>NUCLEOTIDE SEQUENCE [LARGE SCALE GENOMIC DNA]</scope>
    <source>
        <strain evidence="2">LaAM-08-1</strain>
    </source>
</reference>